<evidence type="ECO:0000256" key="5">
    <source>
        <dbReference type="ARBA" id="ARBA00022692"/>
    </source>
</evidence>
<accession>A0A1T5A0V9</accession>
<dbReference type="EMBL" id="FUYM01000001">
    <property type="protein sequence ID" value="SKB28417.1"/>
    <property type="molecule type" value="Genomic_DNA"/>
</dbReference>
<keyword evidence="7 8" id="KW-0472">Membrane</keyword>
<evidence type="ECO:0000256" key="1">
    <source>
        <dbReference type="ARBA" id="ARBA00004651"/>
    </source>
</evidence>
<feature type="transmembrane region" description="Helical" evidence="8">
    <location>
        <begin position="229"/>
        <end position="247"/>
    </location>
</feature>
<evidence type="ECO:0000256" key="4">
    <source>
        <dbReference type="ARBA" id="ARBA00022475"/>
    </source>
</evidence>
<gene>
    <name evidence="9" type="ORF">SAMN06295920_101436</name>
</gene>
<name>A0A1T5A0V9_9SPHN</name>
<dbReference type="Proteomes" id="UP000189818">
    <property type="component" value="Unassembled WGS sequence"/>
</dbReference>
<dbReference type="PANTHER" id="PTHR30269">
    <property type="entry name" value="TRANSMEMBRANE PROTEIN YFCA"/>
    <property type="match status" value="1"/>
</dbReference>
<evidence type="ECO:0000256" key="7">
    <source>
        <dbReference type="ARBA" id="ARBA00023136"/>
    </source>
</evidence>
<dbReference type="InterPro" id="IPR002781">
    <property type="entry name" value="TM_pro_TauE-like"/>
</dbReference>
<protein>
    <recommendedName>
        <fullName evidence="8">Probable membrane transporter protein</fullName>
    </recommendedName>
</protein>
<evidence type="ECO:0000256" key="2">
    <source>
        <dbReference type="ARBA" id="ARBA00009142"/>
    </source>
</evidence>
<evidence type="ECO:0000256" key="3">
    <source>
        <dbReference type="ARBA" id="ARBA00022448"/>
    </source>
</evidence>
<evidence type="ECO:0000313" key="10">
    <source>
        <dbReference type="Proteomes" id="UP000189818"/>
    </source>
</evidence>
<evidence type="ECO:0000256" key="8">
    <source>
        <dbReference type="RuleBase" id="RU363041"/>
    </source>
</evidence>
<comment type="similarity">
    <text evidence="2 8">Belongs to the 4-toluene sulfonate uptake permease (TSUP) (TC 2.A.102) family.</text>
</comment>
<feature type="transmembrane region" description="Helical" evidence="8">
    <location>
        <begin position="7"/>
        <end position="33"/>
    </location>
</feature>
<reference evidence="10" key="1">
    <citation type="submission" date="2017-02" db="EMBL/GenBank/DDBJ databases">
        <authorList>
            <person name="Varghese N."/>
            <person name="Submissions S."/>
        </authorList>
    </citation>
    <scope>NUCLEOTIDE SEQUENCE [LARGE SCALE GENOMIC DNA]</scope>
    <source>
        <strain evidence="10">UM2</strain>
    </source>
</reference>
<dbReference type="InterPro" id="IPR052017">
    <property type="entry name" value="TSUP"/>
</dbReference>
<feature type="transmembrane region" description="Helical" evidence="8">
    <location>
        <begin position="76"/>
        <end position="94"/>
    </location>
</feature>
<comment type="subcellular location">
    <subcellularLocation>
        <location evidence="1 8">Cell membrane</location>
        <topology evidence="1 8">Multi-pass membrane protein</topology>
    </subcellularLocation>
</comment>
<organism evidence="9 10">
    <name type="scientific">Rhizorhabdus histidinilytica</name>
    <dbReference type="NCBI Taxonomy" id="439228"/>
    <lineage>
        <taxon>Bacteria</taxon>
        <taxon>Pseudomonadati</taxon>
        <taxon>Pseudomonadota</taxon>
        <taxon>Alphaproteobacteria</taxon>
        <taxon>Sphingomonadales</taxon>
        <taxon>Sphingomonadaceae</taxon>
        <taxon>Rhizorhabdus</taxon>
    </lineage>
</organism>
<dbReference type="STRING" id="439228.SAMN06295920_101436"/>
<keyword evidence="4 8" id="KW-1003">Cell membrane</keyword>
<keyword evidence="3" id="KW-0813">Transport</keyword>
<feature type="transmembrane region" description="Helical" evidence="8">
    <location>
        <begin position="101"/>
        <end position="119"/>
    </location>
</feature>
<sequence length="251" mass="26342">MHLAIETYALLTVVAFIAGFIDAIAGGGGLLTVPAMLSAGVPPIATLATNKLQSSFSSATATFNFSRKGLIDWRTYWPQVVVILILSGLGAWIVQSIKTDVLKLIVPVLLVAVAAYVLLSPRMSDEDVHHRLGTRGYLPVGGAIGFYDGFFGPGTGSFFATSLVSLRGMGLIRATAHTKAFNFSSNFGSLIVFLSTGHAMILLGLCMAVGAASGAWTGSHTAIRFGAKVIRPVLVTICLALTAKLLWDALS</sequence>
<evidence type="ECO:0000313" key="9">
    <source>
        <dbReference type="EMBL" id="SKB28417.1"/>
    </source>
</evidence>
<proteinExistence type="inferred from homology"/>
<keyword evidence="10" id="KW-1185">Reference proteome</keyword>
<dbReference type="OrthoDB" id="554695at2"/>
<feature type="transmembrane region" description="Helical" evidence="8">
    <location>
        <begin position="190"/>
        <end position="217"/>
    </location>
</feature>
<dbReference type="RefSeq" id="WP_079646380.1">
    <property type="nucleotide sequence ID" value="NZ_FUYM01000001.1"/>
</dbReference>
<keyword evidence="6 8" id="KW-1133">Transmembrane helix</keyword>
<dbReference type="AlphaFoldDB" id="A0A1T5A0V9"/>
<keyword evidence="5 8" id="KW-0812">Transmembrane</keyword>
<dbReference type="GO" id="GO:0005886">
    <property type="term" value="C:plasma membrane"/>
    <property type="evidence" value="ECO:0007669"/>
    <property type="project" value="UniProtKB-SubCell"/>
</dbReference>
<dbReference type="PANTHER" id="PTHR30269:SF25">
    <property type="entry name" value="MEMBRANE TRANSPORTER PROTEIN-RELATED"/>
    <property type="match status" value="1"/>
</dbReference>
<evidence type="ECO:0000256" key="6">
    <source>
        <dbReference type="ARBA" id="ARBA00022989"/>
    </source>
</evidence>
<dbReference type="Pfam" id="PF01925">
    <property type="entry name" value="TauE"/>
    <property type="match status" value="1"/>
</dbReference>